<feature type="domain" description="BD-FAE-like" evidence="2">
    <location>
        <begin position="20"/>
        <end position="120"/>
    </location>
</feature>
<evidence type="ECO:0000313" key="4">
    <source>
        <dbReference type="Proteomes" id="UP001500432"/>
    </source>
</evidence>
<keyword evidence="4" id="KW-1185">Reference proteome</keyword>
<sequence length="244" mass="25094">MNRPDGVVRYGSHPDQRVELHDPAEGSQPRGVALVVHGGYWRERFTLALMRPLAADLVARGWAVANVEYRRGASGPWPAPDDDVRAAAAAVAASAWRWSWGGPLVGIGHSVGGQLVLLASGELDSAVALAPVTDAGRAWAEGLGDGAAAEFFGAGPTELPGAYAEASPIRRLPPGCPVLAVHGDADDRVPLAHSLDYVRAASGAGGSPVGLLEVPGLTHLGAIDPAAPHWEATVGWMAGAAVVR</sequence>
<dbReference type="GO" id="GO:0016787">
    <property type="term" value="F:hydrolase activity"/>
    <property type="evidence" value="ECO:0007669"/>
    <property type="project" value="UniProtKB-KW"/>
</dbReference>
<organism evidence="3 4">
    <name type="scientific">Sinomonas flava</name>
    <dbReference type="NCBI Taxonomy" id="496857"/>
    <lineage>
        <taxon>Bacteria</taxon>
        <taxon>Bacillati</taxon>
        <taxon>Actinomycetota</taxon>
        <taxon>Actinomycetes</taxon>
        <taxon>Micrococcales</taxon>
        <taxon>Micrococcaceae</taxon>
        <taxon>Sinomonas</taxon>
    </lineage>
</organism>
<keyword evidence="1 3" id="KW-0378">Hydrolase</keyword>
<dbReference type="RefSeq" id="WP_344299968.1">
    <property type="nucleotide sequence ID" value="NZ_BAAAQW010000006.1"/>
</dbReference>
<protein>
    <submittedName>
        <fullName evidence="3">Alpha/beta hydrolase</fullName>
    </submittedName>
</protein>
<dbReference type="Gene3D" id="3.40.50.1820">
    <property type="entry name" value="alpha/beta hydrolase"/>
    <property type="match status" value="1"/>
</dbReference>
<dbReference type="InterPro" id="IPR050300">
    <property type="entry name" value="GDXG_lipolytic_enzyme"/>
</dbReference>
<gene>
    <name evidence="3" type="ORF">GCM10009849_24060</name>
</gene>
<dbReference type="SUPFAM" id="SSF53474">
    <property type="entry name" value="alpha/beta-Hydrolases"/>
    <property type="match status" value="1"/>
</dbReference>
<evidence type="ECO:0000313" key="3">
    <source>
        <dbReference type="EMBL" id="GAA2201062.1"/>
    </source>
</evidence>
<comment type="caution">
    <text evidence="3">The sequence shown here is derived from an EMBL/GenBank/DDBJ whole genome shotgun (WGS) entry which is preliminary data.</text>
</comment>
<accession>A0ABN3BW20</accession>
<name>A0ABN3BW20_9MICC</name>
<dbReference type="Pfam" id="PF20434">
    <property type="entry name" value="BD-FAE"/>
    <property type="match status" value="1"/>
</dbReference>
<dbReference type="EMBL" id="BAAAQW010000006">
    <property type="protein sequence ID" value="GAA2201062.1"/>
    <property type="molecule type" value="Genomic_DNA"/>
</dbReference>
<evidence type="ECO:0000259" key="2">
    <source>
        <dbReference type="Pfam" id="PF20434"/>
    </source>
</evidence>
<evidence type="ECO:0000256" key="1">
    <source>
        <dbReference type="ARBA" id="ARBA00022801"/>
    </source>
</evidence>
<dbReference type="InterPro" id="IPR029058">
    <property type="entry name" value="AB_hydrolase_fold"/>
</dbReference>
<dbReference type="Proteomes" id="UP001500432">
    <property type="component" value="Unassembled WGS sequence"/>
</dbReference>
<dbReference type="PANTHER" id="PTHR48081">
    <property type="entry name" value="AB HYDROLASE SUPERFAMILY PROTEIN C4A8.06C"/>
    <property type="match status" value="1"/>
</dbReference>
<reference evidence="3 4" key="1">
    <citation type="journal article" date="2019" name="Int. J. Syst. Evol. Microbiol.">
        <title>The Global Catalogue of Microorganisms (GCM) 10K type strain sequencing project: providing services to taxonomists for standard genome sequencing and annotation.</title>
        <authorList>
            <consortium name="The Broad Institute Genomics Platform"/>
            <consortium name="The Broad Institute Genome Sequencing Center for Infectious Disease"/>
            <person name="Wu L."/>
            <person name="Ma J."/>
        </authorList>
    </citation>
    <scope>NUCLEOTIDE SEQUENCE [LARGE SCALE GENOMIC DNA]</scope>
    <source>
        <strain evidence="3 4">JCM 16034</strain>
    </source>
</reference>
<proteinExistence type="predicted"/>
<dbReference type="InterPro" id="IPR049492">
    <property type="entry name" value="BD-FAE-like_dom"/>
</dbReference>